<dbReference type="PANTHER" id="PTHR20898:SF0">
    <property type="entry name" value="DAEDALUS ON 3-RELATED"/>
    <property type="match status" value="1"/>
</dbReference>
<feature type="chain" id="PRO_5028036999" evidence="1">
    <location>
        <begin position="25"/>
        <end position="178"/>
    </location>
</feature>
<name>A0A6P8WEQ2_DROAB</name>
<dbReference type="RefSeq" id="XP_034102101.1">
    <property type="nucleotide sequence ID" value="XM_034246210.2"/>
</dbReference>
<feature type="signal peptide" evidence="1">
    <location>
        <begin position="1"/>
        <end position="24"/>
    </location>
</feature>
<dbReference type="PANTHER" id="PTHR20898">
    <property type="entry name" value="DAEDALUS ON 3-RELATED-RELATED"/>
    <property type="match status" value="1"/>
</dbReference>
<organism evidence="2 3">
    <name type="scientific">Drosophila albomicans</name>
    <name type="common">Fruit fly</name>
    <dbReference type="NCBI Taxonomy" id="7291"/>
    <lineage>
        <taxon>Eukaryota</taxon>
        <taxon>Metazoa</taxon>
        <taxon>Ecdysozoa</taxon>
        <taxon>Arthropoda</taxon>
        <taxon>Hexapoda</taxon>
        <taxon>Insecta</taxon>
        <taxon>Pterygota</taxon>
        <taxon>Neoptera</taxon>
        <taxon>Endopterygota</taxon>
        <taxon>Diptera</taxon>
        <taxon>Brachycera</taxon>
        <taxon>Muscomorpha</taxon>
        <taxon>Ephydroidea</taxon>
        <taxon>Drosophilidae</taxon>
        <taxon>Drosophila</taxon>
    </lineage>
</organism>
<proteinExistence type="predicted"/>
<dbReference type="OrthoDB" id="7940892at2759"/>
<protein>
    <submittedName>
        <fullName evidence="3">Uncharacterized protein LOC117566665</fullName>
    </submittedName>
</protein>
<sequence>MRTTIIIFGVLYLWIAFRLSHNEAIEFKFTNVICESYNESWFVIHKCRLKAVNRTVNTMNLNSTVLHPANHIGIQVQMFKKANGYKPWLFNFYLDVCRFVKSEYNLFAKIVFNLFKEFTNFNHSCPYMGPQIIDGFYLRWTFLPHAIPSGDYLLSLIWFFDKRPQFITKIYFTYIEDL</sequence>
<dbReference type="SMART" id="SM00697">
    <property type="entry name" value="DM8"/>
    <property type="match status" value="1"/>
</dbReference>
<dbReference type="Pfam" id="PF06477">
    <property type="entry name" value="DUF1091"/>
    <property type="match status" value="1"/>
</dbReference>
<gene>
    <name evidence="3" type="primary">LOC117566665</name>
</gene>
<evidence type="ECO:0000313" key="2">
    <source>
        <dbReference type="Proteomes" id="UP000515160"/>
    </source>
</evidence>
<dbReference type="GeneID" id="117566665"/>
<accession>A0A6P8WEQ2</accession>
<evidence type="ECO:0000313" key="3">
    <source>
        <dbReference type="RefSeq" id="XP_034102101.1"/>
    </source>
</evidence>
<reference evidence="3" key="1">
    <citation type="submission" date="2025-08" db="UniProtKB">
        <authorList>
            <consortium name="RefSeq"/>
        </authorList>
    </citation>
    <scope>IDENTIFICATION</scope>
    <source>
        <strain evidence="3">15112-1751.03</strain>
        <tissue evidence="3">Whole Adult</tissue>
    </source>
</reference>
<dbReference type="InterPro" id="IPR010512">
    <property type="entry name" value="DUF1091"/>
</dbReference>
<dbReference type="Proteomes" id="UP000515160">
    <property type="component" value="Chromosome 3"/>
</dbReference>
<evidence type="ECO:0000256" key="1">
    <source>
        <dbReference type="SAM" id="SignalP"/>
    </source>
</evidence>
<keyword evidence="2" id="KW-1185">Reference proteome</keyword>
<dbReference type="AlphaFoldDB" id="A0A6P8WEQ2"/>
<keyword evidence="1" id="KW-0732">Signal</keyword>